<dbReference type="SUPFAM" id="SSF48452">
    <property type="entry name" value="TPR-like"/>
    <property type="match status" value="1"/>
</dbReference>
<dbReference type="SUPFAM" id="SSF53448">
    <property type="entry name" value="Nucleotide-diphospho-sugar transferases"/>
    <property type="match status" value="1"/>
</dbReference>
<dbReference type="Gene3D" id="1.25.40.10">
    <property type="entry name" value="Tetratricopeptide repeat domain"/>
    <property type="match status" value="1"/>
</dbReference>
<accession>A0ABT0YD60</accession>
<comment type="caution">
    <text evidence="2">The sequence shown here is derived from an EMBL/GenBank/DDBJ whole genome shotgun (WGS) entry which is preliminary data.</text>
</comment>
<dbReference type="Pfam" id="PF00535">
    <property type="entry name" value="Glycos_transf_2"/>
    <property type="match status" value="1"/>
</dbReference>
<evidence type="ECO:0000313" key="3">
    <source>
        <dbReference type="Proteomes" id="UP001523216"/>
    </source>
</evidence>
<proteinExistence type="predicted"/>
<dbReference type="InterPro" id="IPR011990">
    <property type="entry name" value="TPR-like_helical_dom_sf"/>
</dbReference>
<name>A0ABT0YD60_9ACTN</name>
<dbReference type="InterPro" id="IPR029044">
    <property type="entry name" value="Nucleotide-diphossugar_trans"/>
</dbReference>
<evidence type="ECO:0000313" key="2">
    <source>
        <dbReference type="EMBL" id="MCM4083979.1"/>
    </source>
</evidence>
<dbReference type="EC" id="2.4.-.-" evidence="2"/>
<keyword evidence="3" id="KW-1185">Reference proteome</keyword>
<dbReference type="EMBL" id="JAMQOL010000069">
    <property type="protein sequence ID" value="MCM4083979.1"/>
    <property type="molecule type" value="Genomic_DNA"/>
</dbReference>
<dbReference type="GO" id="GO:0016757">
    <property type="term" value="F:glycosyltransferase activity"/>
    <property type="evidence" value="ECO:0007669"/>
    <property type="project" value="UniProtKB-KW"/>
</dbReference>
<evidence type="ECO:0000259" key="1">
    <source>
        <dbReference type="Pfam" id="PF00535"/>
    </source>
</evidence>
<reference evidence="2 3" key="1">
    <citation type="submission" date="2022-06" db="EMBL/GenBank/DDBJ databases">
        <title>Actinoplanes abujensis sp. nov., isolated from Nigerian arid soil.</title>
        <authorList>
            <person name="Ding P."/>
        </authorList>
    </citation>
    <scope>NUCLEOTIDE SEQUENCE [LARGE SCALE GENOMIC DNA]</scope>
    <source>
        <strain evidence="3">TRM88002</strain>
    </source>
</reference>
<feature type="domain" description="Glycosyltransferase 2-like" evidence="1">
    <location>
        <begin position="10"/>
        <end position="91"/>
    </location>
</feature>
<dbReference type="Gene3D" id="3.90.550.10">
    <property type="entry name" value="Spore Coat Polysaccharide Biosynthesis Protein SpsA, Chain A"/>
    <property type="match status" value="1"/>
</dbReference>
<dbReference type="Proteomes" id="UP001523216">
    <property type="component" value="Unassembled WGS sequence"/>
</dbReference>
<keyword evidence="2" id="KW-0328">Glycosyltransferase</keyword>
<organism evidence="2 3">
    <name type="scientific">Paractinoplanes hotanensis</name>
    <dbReference type="NCBI Taxonomy" id="2906497"/>
    <lineage>
        <taxon>Bacteria</taxon>
        <taxon>Bacillati</taxon>
        <taxon>Actinomycetota</taxon>
        <taxon>Actinomycetes</taxon>
        <taxon>Micromonosporales</taxon>
        <taxon>Micromonosporaceae</taxon>
        <taxon>Paractinoplanes</taxon>
    </lineage>
</organism>
<dbReference type="InterPro" id="IPR001173">
    <property type="entry name" value="Glyco_trans_2-like"/>
</dbReference>
<dbReference type="RefSeq" id="WP_251803745.1">
    <property type="nucleotide sequence ID" value="NZ_JAMQOL010000069.1"/>
</dbReference>
<gene>
    <name evidence="2" type="ORF">LXN57_41200</name>
</gene>
<keyword evidence="2" id="KW-0808">Transferase</keyword>
<dbReference type="PANTHER" id="PTHR43630">
    <property type="entry name" value="POLY-BETA-1,6-N-ACETYL-D-GLUCOSAMINE SYNTHASE"/>
    <property type="match status" value="1"/>
</dbReference>
<dbReference type="PANTHER" id="PTHR43630:SF2">
    <property type="entry name" value="GLYCOSYLTRANSFERASE"/>
    <property type="match status" value="1"/>
</dbReference>
<protein>
    <submittedName>
        <fullName evidence="2">Glycosyltransferase</fullName>
        <ecNumber evidence="2">2.4.-.-</ecNumber>
    </submittedName>
</protein>
<sequence length="328" mass="35061">MSKPFLVACLIVRDESAELAGCLASLAGVVDEVRVHDTGSVDETPQIAAECGAIVTLGRWTDDFAAARNAALEGWSALWVLSVDADQRYVGDPEKLRDLLTGNTAEVVEVEVDNAHDELPYANTAAHLFRKDDVGWTGRVHERLTGVDGRAPRTAVAPRGAIVLAHGGYARPEVRAAKALRNAELARRTLQEAGGDRALIARTLLDLGRSLIGAGQRQEAVDTLETLRDLFPGTPEWLHGTDFLARLVLAAGLDDVCLTLVEQMRAAGAARPYCDWLAAQALAQLGDVATATRLLAGVTEVVDTAGRRHDPRALHELRTLLAALAHAA</sequence>